<feature type="compositionally biased region" description="Basic and acidic residues" evidence="1">
    <location>
        <begin position="799"/>
        <end position="809"/>
    </location>
</feature>
<accession>A0A061RMI5</accession>
<feature type="domain" description="Poly(A) RNA polymerase mitochondrial-like central palm" evidence="2">
    <location>
        <begin position="233"/>
        <end position="379"/>
    </location>
</feature>
<feature type="compositionally biased region" description="Basic and acidic residues" evidence="1">
    <location>
        <begin position="657"/>
        <end position="669"/>
    </location>
</feature>
<dbReference type="PANTHER" id="PTHR12271:SF123">
    <property type="entry name" value="PROTEIN HESO1"/>
    <property type="match status" value="1"/>
</dbReference>
<dbReference type="Gene3D" id="3.30.460.10">
    <property type="entry name" value="Beta Polymerase, domain 2"/>
    <property type="match status" value="1"/>
</dbReference>
<dbReference type="GO" id="GO:0016779">
    <property type="term" value="F:nucleotidyltransferase activity"/>
    <property type="evidence" value="ECO:0007669"/>
    <property type="project" value="TreeGrafter"/>
</dbReference>
<dbReference type="Gene3D" id="1.10.1410.10">
    <property type="match status" value="1"/>
</dbReference>
<dbReference type="EMBL" id="GBEZ01014168">
    <property type="protein sequence ID" value="JAC71885.1"/>
    <property type="molecule type" value="Transcribed_RNA"/>
</dbReference>
<dbReference type="InterPro" id="IPR043519">
    <property type="entry name" value="NT_sf"/>
</dbReference>
<dbReference type="PANTHER" id="PTHR12271">
    <property type="entry name" value="POLY A POLYMERASE CID PAP -RELATED"/>
    <property type="match status" value="1"/>
</dbReference>
<dbReference type="SUPFAM" id="SSF81631">
    <property type="entry name" value="PAP/OAS1 substrate-binding domain"/>
    <property type="match status" value="1"/>
</dbReference>
<sequence>MEDFAKPPCNPTNCPPAIQDNAAQEIMEVVGTYSTQLNLLNQISCNPADGTVKWDSAVEGSSNSINQDQTATLDKSLESPQQYRVHGCAKNSSDESDATHDAQITDVAVFRTASRKASNEAGSTAVAQVALSQGPKAATQMASEGGQVTLENGQIAAKRSAKEAMKAKKKAIRQQKRESSRAACLAIESAAIELEKLAPRELTSKMEEACAAFATKWQSAKDWDVGAAGQLNIAMQALAKTQMLTDEERTRRVDVINRVADLISKSFPMQKGLRIVPYGSFVSGICNHFNNLDLSLEGTWEDGVGSPPKQLSAVQQKTQRLIFREIVDALKGSRISKGRVKVVLRSRVPVLKFVDRCSGISCNLCLSNTAAIEKSEVLQWLGEIDGRFLQLMTLVKLWAKAHKINASQSGTFNGFTLAMMVIFHLQSLKLPVLPPLCEIFGGATNDCADHLLASKPHTESHRIFAYEARSVASQYRDGRYGCCQLASVLELFASFIVHMKAAIEWWLQGGSSFVRLSTWAGGWTANGWQKPYAVAVEDPFDASENCARSIGTRGRDCGRTQDFILKVMTASAEALSKINTETCLGDLLCELFGKKSLVLLPPELCNGLKTGGPKICIWPKIRQLTGGLKSGNKSGDQKQRGRAFAGSPEGRPSRSFKMKDSNLEKEQQLASREKLLSNQDIAMLDKGSVDAATPCMTVTRPGRKKKRNSKATAEAMPRRRRIKTNIRRNEHAGAVHGPEALSQHSPGTQPGLSGTTMGMDDIDMYLLWELYRGGGPNIPDVMTGLAVSLQNPTAVPEPRSSKGGRDGLIHKNAAGKDLPRSELTTRLEQSSLQGEDPREGTKQTILSHQGGSRGSRGWRGWRENRGGGISDSGIFPMPMPGGMHMH</sequence>
<feature type="region of interest" description="Disordered" evidence="1">
    <location>
        <begin position="627"/>
        <end position="669"/>
    </location>
</feature>
<reference evidence="3" key="1">
    <citation type="submission" date="2014-05" db="EMBL/GenBank/DDBJ databases">
        <title>The transcriptome of the halophilic microalga Tetraselmis sp. GSL018 isolated from the Great Salt Lake, Utah.</title>
        <authorList>
            <person name="Jinkerson R.E."/>
            <person name="D'Adamo S."/>
            <person name="Posewitz M.C."/>
        </authorList>
    </citation>
    <scope>NUCLEOTIDE SEQUENCE</scope>
    <source>
        <strain evidence="3">GSL018</strain>
    </source>
</reference>
<organism evidence="3">
    <name type="scientific">Tetraselmis sp. GSL018</name>
    <dbReference type="NCBI Taxonomy" id="582737"/>
    <lineage>
        <taxon>Eukaryota</taxon>
        <taxon>Viridiplantae</taxon>
        <taxon>Chlorophyta</taxon>
        <taxon>core chlorophytes</taxon>
        <taxon>Chlorodendrophyceae</taxon>
        <taxon>Chlorodendrales</taxon>
        <taxon>Chlorodendraceae</taxon>
        <taxon>Tetraselmis</taxon>
    </lineage>
</organism>
<dbReference type="InterPro" id="IPR054708">
    <property type="entry name" value="MTPAP-like_central"/>
</dbReference>
<proteinExistence type="predicted"/>
<protein>
    <submittedName>
        <fullName evidence="3">Poly rna polymerase gld2-like</fullName>
    </submittedName>
</protein>
<evidence type="ECO:0000256" key="1">
    <source>
        <dbReference type="SAM" id="MobiDB-lite"/>
    </source>
</evidence>
<gene>
    <name evidence="3" type="ORF">TSPGSL018_948</name>
</gene>
<dbReference type="Pfam" id="PF22600">
    <property type="entry name" value="MTPAP-like_central"/>
    <property type="match status" value="1"/>
</dbReference>
<dbReference type="SUPFAM" id="SSF81301">
    <property type="entry name" value="Nucleotidyltransferase"/>
    <property type="match status" value="1"/>
</dbReference>
<feature type="region of interest" description="Disordered" evidence="1">
    <location>
        <begin position="693"/>
        <end position="718"/>
    </location>
</feature>
<evidence type="ECO:0000313" key="3">
    <source>
        <dbReference type="EMBL" id="JAC71885.1"/>
    </source>
</evidence>
<dbReference type="AlphaFoldDB" id="A0A061RMI5"/>
<dbReference type="CDD" id="cd05402">
    <property type="entry name" value="NT_PAP_TUTase"/>
    <property type="match status" value="1"/>
</dbReference>
<dbReference type="GO" id="GO:0031123">
    <property type="term" value="P:RNA 3'-end processing"/>
    <property type="evidence" value="ECO:0007669"/>
    <property type="project" value="TreeGrafter"/>
</dbReference>
<feature type="region of interest" description="Disordered" evidence="1">
    <location>
        <begin position="792"/>
        <end position="886"/>
    </location>
</feature>
<evidence type="ECO:0000259" key="2">
    <source>
        <dbReference type="Pfam" id="PF22600"/>
    </source>
</evidence>
<name>A0A061RMI5_9CHLO</name>